<dbReference type="InterPro" id="IPR043128">
    <property type="entry name" value="Rev_trsase/Diguanyl_cyclase"/>
</dbReference>
<dbReference type="InterPro" id="IPR050469">
    <property type="entry name" value="Diguanylate_Cyclase"/>
</dbReference>
<dbReference type="EMBL" id="FOXO01000032">
    <property type="protein sequence ID" value="SFQ31387.1"/>
    <property type="molecule type" value="Genomic_DNA"/>
</dbReference>
<organism evidence="3 4">
    <name type="scientific">Butyrivibrio proteoclasticus</name>
    <dbReference type="NCBI Taxonomy" id="43305"/>
    <lineage>
        <taxon>Bacteria</taxon>
        <taxon>Bacillati</taxon>
        <taxon>Bacillota</taxon>
        <taxon>Clostridia</taxon>
        <taxon>Lachnospirales</taxon>
        <taxon>Lachnospiraceae</taxon>
        <taxon>Butyrivibrio</taxon>
    </lineage>
</organism>
<dbReference type="RefSeq" id="WP_074891130.1">
    <property type="nucleotide sequence ID" value="NZ_FOXO01000032.1"/>
</dbReference>
<dbReference type="InterPro" id="IPR000160">
    <property type="entry name" value="GGDEF_dom"/>
</dbReference>
<dbReference type="NCBIfam" id="TIGR00254">
    <property type="entry name" value="GGDEF"/>
    <property type="match status" value="1"/>
</dbReference>
<sequence>MLNKKKIIRIIPFFFWPVIILVAFFWVYSSYENLYLKNIEYRGAKTTSDIADSFLTYLGNIDNTLKSCASSAEYMMAKGASEEEIRDYLVYESGNLGIITRTGSKGVFGVFKGEFLDGVNWTPDSSYDATGRLWYTEAVKNAGRYAFVGPYYNLRTQDYVITVSKLLKDGESVIAFAIDYVTFKDMTTKPLGNDETRTVLIMDDSGAVICNSKDDEMGVDYAASEDQFKREIYNAWRNNRGKSTYQLRNDGWWNDDDFIISQRHLLYNLNVLTITDANAEMDELKKTALLLGAVLFLALVISFVLNQRKYHKDHESFINARDLNAVANIYGTIVRIDLDKDQLEIIFCRDYSIASTLEEGRYHARETVAEVTGKFVADRSYEMMKEFMDFSSLNNRLKGKQTLTLEFLNYDHVWYRGRLIVAERDQDEKVTSVIFASEIIDEEKRVRDKYQYLAETDQLTGINNRGSGERKIRDLLQKNVGGMFFLFDVDKFKLVNDNFGHDVGDEVLVGIAEMMKRLFREKDIVMRLGGDEYAAYMPGVFSKEDGELIMKRLIDSIHDMDIEKLQGRQIDISVGAAIYHPADSYSFGELYKRADNCAYESKKISGSAVTFYERDDEESTRK</sequence>
<keyword evidence="1" id="KW-1133">Transmembrane helix</keyword>
<dbReference type="SUPFAM" id="SSF55073">
    <property type="entry name" value="Nucleotide cyclase"/>
    <property type="match status" value="1"/>
</dbReference>
<evidence type="ECO:0000256" key="1">
    <source>
        <dbReference type="SAM" id="Phobius"/>
    </source>
</evidence>
<name>A0A1I5XI96_9FIRM</name>
<dbReference type="InterPro" id="IPR029151">
    <property type="entry name" value="Sensor-like_sf"/>
</dbReference>
<dbReference type="OrthoDB" id="9804955at2"/>
<dbReference type="GO" id="GO:0052621">
    <property type="term" value="F:diguanylate cyclase activity"/>
    <property type="evidence" value="ECO:0007669"/>
    <property type="project" value="TreeGrafter"/>
</dbReference>
<dbReference type="PANTHER" id="PTHR45138:SF9">
    <property type="entry name" value="DIGUANYLATE CYCLASE DGCM-RELATED"/>
    <property type="match status" value="1"/>
</dbReference>
<dbReference type="SMART" id="SM00267">
    <property type="entry name" value="GGDEF"/>
    <property type="match status" value="1"/>
</dbReference>
<dbReference type="PANTHER" id="PTHR45138">
    <property type="entry name" value="REGULATORY COMPONENTS OF SENSORY TRANSDUCTION SYSTEM"/>
    <property type="match status" value="1"/>
</dbReference>
<dbReference type="Gene3D" id="3.30.450.20">
    <property type="entry name" value="PAS domain"/>
    <property type="match status" value="2"/>
</dbReference>
<feature type="domain" description="GGDEF" evidence="2">
    <location>
        <begin position="480"/>
        <end position="614"/>
    </location>
</feature>
<dbReference type="Pfam" id="PF00990">
    <property type="entry name" value="GGDEF"/>
    <property type="match status" value="1"/>
</dbReference>
<keyword evidence="1" id="KW-0812">Transmembrane</keyword>
<keyword evidence="1" id="KW-0472">Membrane</keyword>
<feature type="transmembrane region" description="Helical" evidence="1">
    <location>
        <begin position="7"/>
        <end position="28"/>
    </location>
</feature>
<dbReference type="InterPro" id="IPR029787">
    <property type="entry name" value="Nucleotide_cyclase"/>
</dbReference>
<dbReference type="CDD" id="cd01949">
    <property type="entry name" value="GGDEF"/>
    <property type="match status" value="1"/>
</dbReference>
<accession>A0A1I5XI96</accession>
<evidence type="ECO:0000259" key="2">
    <source>
        <dbReference type="PROSITE" id="PS50887"/>
    </source>
</evidence>
<dbReference type="Proteomes" id="UP000182624">
    <property type="component" value="Unassembled WGS sequence"/>
</dbReference>
<evidence type="ECO:0000313" key="4">
    <source>
        <dbReference type="Proteomes" id="UP000182624"/>
    </source>
</evidence>
<keyword evidence="4" id="KW-1185">Reference proteome</keyword>
<proteinExistence type="predicted"/>
<gene>
    <name evidence="3" type="ORF">SAMN04487928_13236</name>
</gene>
<evidence type="ECO:0000313" key="3">
    <source>
        <dbReference type="EMBL" id="SFQ31387.1"/>
    </source>
</evidence>
<dbReference type="Gene3D" id="3.30.70.270">
    <property type="match status" value="1"/>
</dbReference>
<dbReference type="SUPFAM" id="SSF103190">
    <property type="entry name" value="Sensory domain-like"/>
    <property type="match status" value="1"/>
</dbReference>
<feature type="transmembrane region" description="Helical" evidence="1">
    <location>
        <begin position="288"/>
        <end position="305"/>
    </location>
</feature>
<reference evidence="4" key="1">
    <citation type="submission" date="2016-10" db="EMBL/GenBank/DDBJ databases">
        <authorList>
            <person name="Varghese N."/>
            <person name="Submissions S."/>
        </authorList>
    </citation>
    <scope>NUCLEOTIDE SEQUENCE [LARGE SCALE GENOMIC DNA]</scope>
    <source>
        <strain evidence="4">P18</strain>
    </source>
</reference>
<dbReference type="AlphaFoldDB" id="A0A1I5XI96"/>
<dbReference type="PROSITE" id="PS50887">
    <property type="entry name" value="GGDEF"/>
    <property type="match status" value="1"/>
</dbReference>
<protein>
    <submittedName>
        <fullName evidence="3">Diguanylate cyclase (GGDEF) domain-containing protein</fullName>
    </submittedName>
</protein>